<sequence length="170" mass="19195">MTKDQGIPYHDETSKLQLVLNAAALLGIQVMLHPFSDPIIQSVAGISILLALIPIIVTLRWTKEEQEDSWCRIVAKRLRDISFVFVITFILLIALFSMTGLTIHLVNAGVVVILWTLASIYFHLLYRKLVRIQNVPLSLDAKKWRADLPKDATFLGILVVLIAAVFYWAN</sequence>
<protein>
    <submittedName>
        <fullName evidence="2">Nitrogen fixation-related uncharacterized protein</fullName>
    </submittedName>
</protein>
<keyword evidence="1" id="KW-0472">Membrane</keyword>
<reference evidence="2 3" key="1">
    <citation type="submission" date="2023-07" db="EMBL/GenBank/DDBJ databases">
        <title>Genomic Encyclopedia of Type Strains, Phase IV (KMG-IV): sequencing the most valuable type-strain genomes for metagenomic binning, comparative biology and taxonomic classification.</title>
        <authorList>
            <person name="Goeker M."/>
        </authorList>
    </citation>
    <scope>NUCLEOTIDE SEQUENCE [LARGE SCALE GENOMIC DNA]</scope>
    <source>
        <strain evidence="2 3">DSM 19154</strain>
    </source>
</reference>
<dbReference type="Proteomes" id="UP001225034">
    <property type="component" value="Unassembled WGS sequence"/>
</dbReference>
<dbReference type="RefSeq" id="WP_306984463.1">
    <property type="nucleotide sequence ID" value="NZ_JAUSUA010000005.1"/>
</dbReference>
<keyword evidence="3" id="KW-1185">Reference proteome</keyword>
<keyword evidence="1" id="KW-1133">Transmembrane helix</keyword>
<feature type="transmembrane region" description="Helical" evidence="1">
    <location>
        <begin position="81"/>
        <end position="99"/>
    </location>
</feature>
<evidence type="ECO:0000256" key="1">
    <source>
        <dbReference type="SAM" id="Phobius"/>
    </source>
</evidence>
<organism evidence="2 3">
    <name type="scientific">Alkalicoccobacillus murimartini</name>
    <dbReference type="NCBI Taxonomy" id="171685"/>
    <lineage>
        <taxon>Bacteria</taxon>
        <taxon>Bacillati</taxon>
        <taxon>Bacillota</taxon>
        <taxon>Bacilli</taxon>
        <taxon>Bacillales</taxon>
        <taxon>Bacillaceae</taxon>
        <taxon>Alkalicoccobacillus</taxon>
    </lineage>
</organism>
<feature type="transmembrane region" description="Helical" evidence="1">
    <location>
        <begin position="39"/>
        <end position="61"/>
    </location>
</feature>
<feature type="transmembrane region" description="Helical" evidence="1">
    <location>
        <begin position="152"/>
        <end position="169"/>
    </location>
</feature>
<dbReference type="EMBL" id="JAUSUA010000005">
    <property type="protein sequence ID" value="MDQ0208419.1"/>
    <property type="molecule type" value="Genomic_DNA"/>
</dbReference>
<feature type="transmembrane region" description="Helical" evidence="1">
    <location>
        <begin position="105"/>
        <end position="126"/>
    </location>
</feature>
<comment type="caution">
    <text evidence="2">The sequence shown here is derived from an EMBL/GenBank/DDBJ whole genome shotgun (WGS) entry which is preliminary data.</text>
</comment>
<evidence type="ECO:0000313" key="2">
    <source>
        <dbReference type="EMBL" id="MDQ0208419.1"/>
    </source>
</evidence>
<gene>
    <name evidence="2" type="ORF">J2S05_003230</name>
</gene>
<accession>A0ABT9YLA4</accession>
<evidence type="ECO:0000313" key="3">
    <source>
        <dbReference type="Proteomes" id="UP001225034"/>
    </source>
</evidence>
<keyword evidence="1" id="KW-0812">Transmembrane</keyword>
<proteinExistence type="predicted"/>
<name>A0ABT9YLA4_9BACI</name>